<reference evidence="10" key="2">
    <citation type="submission" date="2020-05" db="UniProtKB">
        <authorList>
            <consortium name="EnsemblMetazoa"/>
        </authorList>
    </citation>
    <scope>IDENTIFICATION</scope>
    <source>
        <strain evidence="10">JHB</strain>
    </source>
</reference>
<dbReference type="GO" id="GO:0050909">
    <property type="term" value="P:sensory perception of taste"/>
    <property type="evidence" value="ECO:0007669"/>
    <property type="project" value="InterPro"/>
</dbReference>
<feature type="transmembrane region" description="Helical" evidence="8">
    <location>
        <begin position="112"/>
        <end position="130"/>
    </location>
</feature>
<feature type="transmembrane region" description="Helical" evidence="8">
    <location>
        <begin position="34"/>
        <end position="53"/>
    </location>
</feature>
<feature type="transmembrane region" description="Helical" evidence="8">
    <location>
        <begin position="74"/>
        <end position="92"/>
    </location>
</feature>
<dbReference type="GO" id="GO:0005886">
    <property type="term" value="C:plasma membrane"/>
    <property type="evidence" value="ECO:0007669"/>
    <property type="project" value="UniProtKB-SubCell"/>
</dbReference>
<dbReference type="InterPro" id="IPR013604">
    <property type="entry name" value="7TM_chemorcpt"/>
</dbReference>
<dbReference type="VEuPathDB" id="VectorBase:CQUJHB020282"/>
<keyword evidence="3 8" id="KW-0812">Transmembrane</keyword>
<dbReference type="InParanoid" id="B0WXS0"/>
<comment type="subcellular location">
    <subcellularLocation>
        <location evidence="1 8">Cell membrane</location>
        <topology evidence="1 8">Multi-pass membrane protein</topology>
    </subcellularLocation>
</comment>
<dbReference type="VEuPathDB" id="VectorBase:CQUJHB001032"/>
<dbReference type="GO" id="GO:0008049">
    <property type="term" value="P:male courtship behavior"/>
    <property type="evidence" value="ECO:0007669"/>
    <property type="project" value="TreeGrafter"/>
</dbReference>
<name>B0WXS0_CULQU</name>
<gene>
    <name evidence="10" type="primary">6044729</name>
    <name evidence="9" type="ORF">CpipJ_CPIJ011565</name>
</gene>
<keyword evidence="2 8" id="KW-1003">Cell membrane</keyword>
<dbReference type="Pfam" id="PF08395">
    <property type="entry name" value="7tm_7"/>
    <property type="match status" value="1"/>
</dbReference>
<dbReference type="GO" id="GO:0030424">
    <property type="term" value="C:axon"/>
    <property type="evidence" value="ECO:0007669"/>
    <property type="project" value="TreeGrafter"/>
</dbReference>
<feature type="transmembrane region" description="Helical" evidence="8">
    <location>
        <begin position="284"/>
        <end position="309"/>
    </location>
</feature>
<evidence type="ECO:0000256" key="4">
    <source>
        <dbReference type="ARBA" id="ARBA00022989"/>
    </source>
</evidence>
<dbReference type="GO" id="GO:0007635">
    <property type="term" value="P:chemosensory behavior"/>
    <property type="evidence" value="ECO:0007669"/>
    <property type="project" value="TreeGrafter"/>
</dbReference>
<dbReference type="GO" id="GO:0043025">
    <property type="term" value="C:neuronal cell body"/>
    <property type="evidence" value="ECO:0007669"/>
    <property type="project" value="TreeGrafter"/>
</dbReference>
<evidence type="ECO:0000256" key="1">
    <source>
        <dbReference type="ARBA" id="ARBA00004651"/>
    </source>
</evidence>
<evidence type="ECO:0000313" key="9">
    <source>
        <dbReference type="EMBL" id="EDS36730.1"/>
    </source>
</evidence>
<reference evidence="9" key="1">
    <citation type="submission" date="2007-03" db="EMBL/GenBank/DDBJ databases">
        <title>Annotation of Culex pipiens quinquefasciatus.</title>
        <authorList>
            <consortium name="The Broad Institute Genome Sequencing Platform"/>
            <person name="Atkinson P.W."/>
            <person name="Hemingway J."/>
            <person name="Christensen B.M."/>
            <person name="Higgs S."/>
            <person name="Kodira C."/>
            <person name="Hannick L."/>
            <person name="Megy K."/>
            <person name="O'Leary S."/>
            <person name="Pearson M."/>
            <person name="Haas B.J."/>
            <person name="Mauceli E."/>
            <person name="Wortman J.R."/>
            <person name="Lee N.H."/>
            <person name="Guigo R."/>
            <person name="Stanke M."/>
            <person name="Alvarado L."/>
            <person name="Amedeo P."/>
            <person name="Antoine C.H."/>
            <person name="Arensburger P."/>
            <person name="Bidwell S.L."/>
            <person name="Crawford M."/>
            <person name="Camaro F."/>
            <person name="Devon K."/>
            <person name="Engels R."/>
            <person name="Hammond M."/>
            <person name="Howarth C."/>
            <person name="Koehrsen M."/>
            <person name="Lawson D."/>
            <person name="Montgomery P."/>
            <person name="Nene V."/>
            <person name="Nusbaum C."/>
            <person name="Puiu D."/>
            <person name="Romero-Severson J."/>
            <person name="Severson D.W."/>
            <person name="Shumway M."/>
            <person name="Sisk P."/>
            <person name="Stolte C."/>
            <person name="Zeng Q."/>
            <person name="Eisenstadt E."/>
            <person name="Fraser-Liggett C."/>
            <person name="Strausberg R."/>
            <person name="Galagan J."/>
            <person name="Birren B."/>
            <person name="Collins F.H."/>
        </authorList>
    </citation>
    <scope>NUCLEOTIDE SEQUENCE [LARGE SCALE GENOMIC DNA]</scope>
    <source>
        <strain evidence="9">JHB</strain>
    </source>
</reference>
<dbReference type="OrthoDB" id="6478931at2759"/>
<dbReference type="PANTHER" id="PTHR21143">
    <property type="entry name" value="INVERTEBRATE GUSTATORY RECEPTOR"/>
    <property type="match status" value="1"/>
</dbReference>
<comment type="similarity">
    <text evidence="8">Belongs to the insect chemoreceptor superfamily. Gustatory receptor (GR) family.</text>
</comment>
<dbReference type="KEGG" id="cqu:CpipJ_CPIJ011565"/>
<protein>
    <recommendedName>
        <fullName evidence="8">Gustatory receptor</fullName>
    </recommendedName>
</protein>
<evidence type="ECO:0000256" key="3">
    <source>
        <dbReference type="ARBA" id="ARBA00022692"/>
    </source>
</evidence>
<sequence>MLSLDNFSVETYGMYRIDYTLMYSFARAMPSKRTTVLVIWKILLPTMQFFCIVPLEYDSGGKRFYRTRWRQLRIAAHISSALLLIPFAYYALLESFMIPESPLSNFLLINEMGLTFLALMVTLGVIAGHLDEIECCFNGLAKLLTKCFKSFHDMDGRVLKSFFSKITLLDVIVFPFTFALFIPFTVGQNKLLMACWLVNTWSILQMLLFCNLFQSIAIVGTLLYKAVNLQIHNCIDQLSHLDNHETRWHHFDRGLKLTICKRLANEIDHICRLHRAITRLVQKLVQILSPPMIFVTTYQCLIILAEVYFEYTSAVKDLGAGLPLNYGQWLSSFLFMVINGLQFYFTASVYARMTEEAEKSAILLNEFFLCDVDFRLDLSIELFTVEMLHHNYKIDICGLYTVDFTMVNSV</sequence>
<dbReference type="GO" id="GO:0030425">
    <property type="term" value="C:dendrite"/>
    <property type="evidence" value="ECO:0007669"/>
    <property type="project" value="TreeGrafter"/>
</dbReference>
<proteinExistence type="inferred from homology"/>
<keyword evidence="6 8" id="KW-0675">Receptor</keyword>
<evidence type="ECO:0000256" key="6">
    <source>
        <dbReference type="ARBA" id="ARBA00023170"/>
    </source>
</evidence>
<dbReference type="PANTHER" id="PTHR21143:SF133">
    <property type="entry name" value="GUSTATORY AND PHEROMONE RECEPTOR 32A-RELATED"/>
    <property type="match status" value="1"/>
</dbReference>
<dbReference type="FunCoup" id="B0WXS0">
    <property type="interactions" value="14"/>
</dbReference>
<dbReference type="EMBL" id="DS232173">
    <property type="protein sequence ID" value="EDS36730.1"/>
    <property type="molecule type" value="Genomic_DNA"/>
</dbReference>
<dbReference type="OMA" id="CYFGAMI"/>
<evidence type="ECO:0000313" key="11">
    <source>
        <dbReference type="Proteomes" id="UP000002320"/>
    </source>
</evidence>
<accession>B0WXS0</accession>
<comment type="function">
    <text evidence="8">Gustatory receptor which mediates acceptance or avoidance behavior, depending on its substrates.</text>
</comment>
<organism>
    <name type="scientific">Culex quinquefasciatus</name>
    <name type="common">Southern house mosquito</name>
    <name type="synonym">Culex pungens</name>
    <dbReference type="NCBI Taxonomy" id="7176"/>
    <lineage>
        <taxon>Eukaryota</taxon>
        <taxon>Metazoa</taxon>
        <taxon>Ecdysozoa</taxon>
        <taxon>Arthropoda</taxon>
        <taxon>Hexapoda</taxon>
        <taxon>Insecta</taxon>
        <taxon>Pterygota</taxon>
        <taxon>Neoptera</taxon>
        <taxon>Endopterygota</taxon>
        <taxon>Diptera</taxon>
        <taxon>Nematocera</taxon>
        <taxon>Culicoidea</taxon>
        <taxon>Culicidae</taxon>
        <taxon>Culicinae</taxon>
        <taxon>Culicini</taxon>
        <taxon>Culex</taxon>
        <taxon>Culex</taxon>
    </lineage>
</organism>
<dbReference type="HOGENOM" id="CLU_050428_1_0_1"/>
<feature type="transmembrane region" description="Helical" evidence="8">
    <location>
        <begin position="329"/>
        <end position="351"/>
    </location>
</feature>
<feature type="transmembrane region" description="Helical" evidence="8">
    <location>
        <begin position="202"/>
        <end position="224"/>
    </location>
</feature>
<evidence type="ECO:0000313" key="10">
    <source>
        <dbReference type="EnsemblMetazoa" id="CPIJ011565-PA"/>
    </source>
</evidence>
<evidence type="ECO:0000256" key="5">
    <source>
        <dbReference type="ARBA" id="ARBA00023136"/>
    </source>
</evidence>
<dbReference type="EnsemblMetazoa" id="CPIJ011565-RA">
    <property type="protein sequence ID" value="CPIJ011565-PA"/>
    <property type="gene ID" value="CPIJ011565"/>
</dbReference>
<dbReference type="AlphaFoldDB" id="B0WXS0"/>
<dbReference type="VEuPathDB" id="VectorBase:CPIJ011565"/>
<dbReference type="GO" id="GO:0007165">
    <property type="term" value="P:signal transduction"/>
    <property type="evidence" value="ECO:0007669"/>
    <property type="project" value="UniProtKB-KW"/>
</dbReference>
<keyword evidence="11" id="KW-1185">Reference proteome</keyword>
<dbReference type="Proteomes" id="UP000002320">
    <property type="component" value="Unassembled WGS sequence"/>
</dbReference>
<keyword evidence="4 8" id="KW-1133">Transmembrane helix</keyword>
<evidence type="ECO:0000256" key="7">
    <source>
        <dbReference type="ARBA" id="ARBA00023224"/>
    </source>
</evidence>
<keyword evidence="5 8" id="KW-0472">Membrane</keyword>
<evidence type="ECO:0000256" key="8">
    <source>
        <dbReference type="RuleBase" id="RU363108"/>
    </source>
</evidence>
<feature type="transmembrane region" description="Helical" evidence="8">
    <location>
        <begin position="162"/>
        <end position="182"/>
    </location>
</feature>
<keyword evidence="7 8" id="KW-0807">Transducer</keyword>
<dbReference type="eggNOG" id="ENOG502T8TR">
    <property type="taxonomic scope" value="Eukaryota"/>
</dbReference>
<evidence type="ECO:0000256" key="2">
    <source>
        <dbReference type="ARBA" id="ARBA00022475"/>
    </source>
</evidence>